<evidence type="ECO:0000313" key="1">
    <source>
        <dbReference type="EMBL" id="GAA4967135.1"/>
    </source>
</evidence>
<proteinExistence type="predicted"/>
<sequence>MPGAVIIGAGPGIGRSVARRFAAEGMAVALISRTSASLDAAAEAVTPLGTPVVRLRADSADETELRAALDRAVEAFGPPEAVVYNAAVIRPDAPGELTVRGHQRAWAVNVVGALTAAAHTAPLMARHGGGTFIVTGGMPEPKSAYVSLSLGKAGVRTLVDLLDQEYGPCGVHFASITVAGPVAPGTDFDPDDIAEHYWHLHTQQRSAWQREVLHDGRAHADDNNPG</sequence>
<dbReference type="RefSeq" id="WP_345676424.1">
    <property type="nucleotide sequence ID" value="NZ_BAABHS010000011.1"/>
</dbReference>
<dbReference type="PANTHER" id="PTHR43431">
    <property type="entry name" value="OXIDOREDUCTASE, SHORT CHAIN DEHYDROGENASE/REDUCTASE FAMILY (AFU_ORTHOLOGUE AFUA_5G14000)"/>
    <property type="match status" value="1"/>
</dbReference>
<evidence type="ECO:0000313" key="2">
    <source>
        <dbReference type="Proteomes" id="UP001500466"/>
    </source>
</evidence>
<name>A0ABP9HC23_9ACTN</name>
<dbReference type="Proteomes" id="UP001500466">
    <property type="component" value="Unassembled WGS sequence"/>
</dbReference>
<dbReference type="InterPro" id="IPR003560">
    <property type="entry name" value="DHB_DH"/>
</dbReference>
<organism evidence="1 2">
    <name type="scientific">Yinghuangia aomiensis</name>
    <dbReference type="NCBI Taxonomy" id="676205"/>
    <lineage>
        <taxon>Bacteria</taxon>
        <taxon>Bacillati</taxon>
        <taxon>Actinomycetota</taxon>
        <taxon>Actinomycetes</taxon>
        <taxon>Kitasatosporales</taxon>
        <taxon>Streptomycetaceae</taxon>
        <taxon>Yinghuangia</taxon>
    </lineage>
</organism>
<dbReference type="Pfam" id="PF00106">
    <property type="entry name" value="adh_short"/>
    <property type="match status" value="1"/>
</dbReference>
<dbReference type="EMBL" id="BAABHS010000011">
    <property type="protein sequence ID" value="GAA4967135.1"/>
    <property type="molecule type" value="Genomic_DNA"/>
</dbReference>
<dbReference type="InterPro" id="IPR036291">
    <property type="entry name" value="NAD(P)-bd_dom_sf"/>
</dbReference>
<dbReference type="Gene3D" id="3.40.50.720">
    <property type="entry name" value="NAD(P)-binding Rossmann-like Domain"/>
    <property type="match status" value="1"/>
</dbReference>
<keyword evidence="2" id="KW-1185">Reference proteome</keyword>
<dbReference type="InterPro" id="IPR002347">
    <property type="entry name" value="SDR_fam"/>
</dbReference>
<comment type="caution">
    <text evidence="1">The sequence shown here is derived from an EMBL/GenBank/DDBJ whole genome shotgun (WGS) entry which is preliminary data.</text>
</comment>
<protein>
    <recommendedName>
        <fullName evidence="3">Short-chain dehydrogenase</fullName>
    </recommendedName>
</protein>
<accession>A0ABP9HC23</accession>
<gene>
    <name evidence="1" type="ORF">GCM10023205_34920</name>
</gene>
<evidence type="ECO:0008006" key="3">
    <source>
        <dbReference type="Google" id="ProtNLM"/>
    </source>
</evidence>
<dbReference type="PRINTS" id="PR01397">
    <property type="entry name" value="DHBDHDRGNASE"/>
</dbReference>
<dbReference type="PANTHER" id="PTHR43431:SF1">
    <property type="entry name" value="OS08G0476300 PROTEIN"/>
    <property type="match status" value="1"/>
</dbReference>
<reference evidence="2" key="1">
    <citation type="journal article" date="2019" name="Int. J. Syst. Evol. Microbiol.">
        <title>The Global Catalogue of Microorganisms (GCM) 10K type strain sequencing project: providing services to taxonomists for standard genome sequencing and annotation.</title>
        <authorList>
            <consortium name="The Broad Institute Genomics Platform"/>
            <consortium name="The Broad Institute Genome Sequencing Center for Infectious Disease"/>
            <person name="Wu L."/>
            <person name="Ma J."/>
        </authorList>
    </citation>
    <scope>NUCLEOTIDE SEQUENCE [LARGE SCALE GENOMIC DNA]</scope>
    <source>
        <strain evidence="2">JCM 17986</strain>
    </source>
</reference>
<dbReference type="SUPFAM" id="SSF51735">
    <property type="entry name" value="NAD(P)-binding Rossmann-fold domains"/>
    <property type="match status" value="1"/>
</dbReference>